<dbReference type="EMBL" id="JBEPMB010000001">
    <property type="protein sequence ID" value="MET3612028.1"/>
    <property type="molecule type" value="Genomic_DNA"/>
</dbReference>
<feature type="domain" description="HTH luxR-type" evidence="1">
    <location>
        <begin position="318"/>
        <end position="375"/>
    </location>
</feature>
<keyword evidence="3" id="KW-1185">Reference proteome</keyword>
<protein>
    <submittedName>
        <fullName evidence="2">DNA-binding CsgD family transcriptional regulator/PAS domain-containing protein</fullName>
    </submittedName>
</protein>
<keyword evidence="2" id="KW-0238">DNA-binding</keyword>
<evidence type="ECO:0000313" key="2">
    <source>
        <dbReference type="EMBL" id="MET3612028.1"/>
    </source>
</evidence>
<dbReference type="InterPro" id="IPR036388">
    <property type="entry name" value="WH-like_DNA-bd_sf"/>
</dbReference>
<organism evidence="2 3">
    <name type="scientific">Rhizobium aquaticum</name>
    <dbReference type="NCBI Taxonomy" id="1549636"/>
    <lineage>
        <taxon>Bacteria</taxon>
        <taxon>Pseudomonadati</taxon>
        <taxon>Pseudomonadota</taxon>
        <taxon>Alphaproteobacteria</taxon>
        <taxon>Hyphomicrobiales</taxon>
        <taxon>Rhizobiaceae</taxon>
        <taxon>Rhizobium/Agrobacterium group</taxon>
        <taxon>Rhizobium</taxon>
    </lineage>
</organism>
<name>A0ABV2IU62_9HYPH</name>
<comment type="caution">
    <text evidence="2">The sequence shown here is derived from an EMBL/GenBank/DDBJ whole genome shotgun (WGS) entry which is preliminary data.</text>
</comment>
<dbReference type="InterPro" id="IPR000792">
    <property type="entry name" value="Tscrpt_reg_LuxR_C"/>
</dbReference>
<dbReference type="Proteomes" id="UP001549047">
    <property type="component" value="Unassembled WGS sequence"/>
</dbReference>
<evidence type="ECO:0000259" key="1">
    <source>
        <dbReference type="SMART" id="SM00421"/>
    </source>
</evidence>
<accession>A0ABV2IU62</accession>
<gene>
    <name evidence="2" type="ORF">ABID16_000333</name>
</gene>
<proteinExistence type="predicted"/>
<dbReference type="RefSeq" id="WP_354554616.1">
    <property type="nucleotide sequence ID" value="NZ_JBEPMB010000001.1"/>
</dbReference>
<dbReference type="Gene3D" id="1.10.10.10">
    <property type="entry name" value="Winged helix-like DNA-binding domain superfamily/Winged helix DNA-binding domain"/>
    <property type="match status" value="1"/>
</dbReference>
<sequence length="379" mass="42432">MRNIDIECIERTSAELTLLAEQAGMGLVAWEEFTQALATVVSGSMSILIQNDNLSPARGIAAHAGFSPDHVRKYVEHYVHVNPWNAFWSSVKVGQVVRSSNVMPAASFRGTEFYNDWLRPLGGLYDGIGVKLQASADTPIVLSMQLPDKNLDAAESIIEPIIERLQGVLVRSIATSYRNIEGYRKVAAAAALVNREPDIAFAVDDKMRIVEANTLGEHALSAGTVVNSRNRTLRINCEPAHRWLEQAVMAMANLKPLPDHRHAFSHHGRNYRVSVLRVPEADSRWSSNFILPRYLGLVQIRNLSSNHATFDTKAFCRLFHITPAELRLCELLLENLTLSECADRLFITRETARHRLKQVFNKTGISRQAELIGLLLRFS</sequence>
<reference evidence="2 3" key="1">
    <citation type="submission" date="2024-06" db="EMBL/GenBank/DDBJ databases">
        <title>Genomic Encyclopedia of Type Strains, Phase IV (KMG-IV): sequencing the most valuable type-strain genomes for metagenomic binning, comparative biology and taxonomic classification.</title>
        <authorList>
            <person name="Goeker M."/>
        </authorList>
    </citation>
    <scope>NUCLEOTIDE SEQUENCE [LARGE SCALE GENOMIC DNA]</scope>
    <source>
        <strain evidence="2 3">DSM 29780</strain>
    </source>
</reference>
<dbReference type="GO" id="GO:0003677">
    <property type="term" value="F:DNA binding"/>
    <property type="evidence" value="ECO:0007669"/>
    <property type="project" value="UniProtKB-KW"/>
</dbReference>
<evidence type="ECO:0000313" key="3">
    <source>
        <dbReference type="Proteomes" id="UP001549047"/>
    </source>
</evidence>
<dbReference type="SUPFAM" id="SSF46894">
    <property type="entry name" value="C-terminal effector domain of the bipartite response regulators"/>
    <property type="match status" value="1"/>
</dbReference>
<dbReference type="SMART" id="SM00421">
    <property type="entry name" value="HTH_LUXR"/>
    <property type="match status" value="1"/>
</dbReference>
<dbReference type="InterPro" id="IPR016032">
    <property type="entry name" value="Sig_transdc_resp-reg_C-effctor"/>
</dbReference>